<evidence type="ECO:0008006" key="5">
    <source>
        <dbReference type="Google" id="ProtNLM"/>
    </source>
</evidence>
<dbReference type="InterPro" id="IPR036770">
    <property type="entry name" value="Ankyrin_rpt-contain_sf"/>
</dbReference>
<evidence type="ECO:0000313" key="3">
    <source>
        <dbReference type="EMBL" id="WFD27257.1"/>
    </source>
</evidence>
<sequence>MAVSVHKEKGLQAVEEQGSNIWVAAADGDMRRVEFLLEHGDVTPTSKDEVHYTPIHAAASYAQHEMLRLLLKNEPSDSVNVEDNEGDTPLFFCDNVETAKILVEAFHANAKHKNHEGKTAAENALINGCEELATYLSSITGESLASRTALLARYGEEDDEDEGGLVDRSDNTEGRIEELDDDKEMEKRVDEMMERVEAVMKRAEETGTDPTEELRELVGASIMRQIMEGYKN</sequence>
<dbReference type="Pfam" id="PF12796">
    <property type="entry name" value="Ank_2"/>
    <property type="match status" value="1"/>
</dbReference>
<accession>A0AAF0ES34</accession>
<evidence type="ECO:0000313" key="4">
    <source>
        <dbReference type="Proteomes" id="UP001213623"/>
    </source>
</evidence>
<keyword evidence="4" id="KW-1185">Reference proteome</keyword>
<dbReference type="EMBL" id="CP119895">
    <property type="protein sequence ID" value="WFD27257.1"/>
    <property type="molecule type" value="Genomic_DNA"/>
</dbReference>
<dbReference type="PANTHER" id="PTHR24201">
    <property type="entry name" value="ANK_REP_REGION DOMAIN-CONTAINING PROTEIN"/>
    <property type="match status" value="1"/>
</dbReference>
<dbReference type="PANTHER" id="PTHR24201:SF15">
    <property type="entry name" value="ANKYRIN REPEAT DOMAIN-CONTAINING PROTEIN 66"/>
    <property type="match status" value="1"/>
</dbReference>
<dbReference type="Proteomes" id="UP001213623">
    <property type="component" value="Chromosome 4"/>
</dbReference>
<dbReference type="InterPro" id="IPR002110">
    <property type="entry name" value="Ankyrin_rpt"/>
</dbReference>
<dbReference type="SUPFAM" id="SSF48403">
    <property type="entry name" value="Ankyrin repeat"/>
    <property type="match status" value="1"/>
</dbReference>
<organism evidence="3 4">
    <name type="scientific">Malassezia nana</name>
    <dbReference type="NCBI Taxonomy" id="180528"/>
    <lineage>
        <taxon>Eukaryota</taxon>
        <taxon>Fungi</taxon>
        <taxon>Dikarya</taxon>
        <taxon>Basidiomycota</taxon>
        <taxon>Ustilaginomycotina</taxon>
        <taxon>Malasseziomycetes</taxon>
        <taxon>Malasseziales</taxon>
        <taxon>Malasseziaceae</taxon>
        <taxon>Malassezia</taxon>
    </lineage>
</organism>
<dbReference type="InterPro" id="IPR050776">
    <property type="entry name" value="Ank_Repeat/CDKN_Inhibitor"/>
</dbReference>
<keyword evidence="1" id="KW-0677">Repeat</keyword>
<evidence type="ECO:0000256" key="1">
    <source>
        <dbReference type="ARBA" id="ARBA00022737"/>
    </source>
</evidence>
<keyword evidence="2" id="KW-0040">ANK repeat</keyword>
<reference evidence="3" key="1">
    <citation type="submission" date="2023-03" db="EMBL/GenBank/DDBJ databases">
        <title>Mating type loci evolution in Malassezia.</title>
        <authorList>
            <person name="Coelho M.A."/>
        </authorList>
    </citation>
    <scope>NUCLEOTIDE SEQUENCE</scope>
    <source>
        <strain evidence="3">CBS 9557</strain>
    </source>
</reference>
<evidence type="ECO:0000256" key="2">
    <source>
        <dbReference type="ARBA" id="ARBA00023043"/>
    </source>
</evidence>
<gene>
    <name evidence="3" type="ORF">MNAN1_002253</name>
</gene>
<dbReference type="Gene3D" id="1.25.40.20">
    <property type="entry name" value="Ankyrin repeat-containing domain"/>
    <property type="match status" value="1"/>
</dbReference>
<name>A0AAF0ES34_9BASI</name>
<dbReference type="AlphaFoldDB" id="A0AAF0ES34"/>
<proteinExistence type="predicted"/>
<protein>
    <recommendedName>
        <fullName evidence="5">Ankyrin</fullName>
    </recommendedName>
</protein>